<comment type="similarity">
    <text evidence="3">Belongs to the TRAFAC class dynamin-like GTPase superfamily. GB1/RHD3 GTPase family.</text>
</comment>
<keyword evidence="6" id="KW-1185">Reference proteome</keyword>
<dbReference type="PROSITE" id="PS51715">
    <property type="entry name" value="G_GB1_RHD3"/>
    <property type="match status" value="1"/>
</dbReference>
<dbReference type="InterPro" id="IPR015894">
    <property type="entry name" value="Guanylate-bd_N"/>
</dbReference>
<dbReference type="InterPro" id="IPR030386">
    <property type="entry name" value="G_GB1_RHD3_dom"/>
</dbReference>
<name>G0R195_ICHMU</name>
<evidence type="ECO:0000313" key="6">
    <source>
        <dbReference type="Proteomes" id="UP000008983"/>
    </source>
</evidence>
<dbReference type="GO" id="GO:0005525">
    <property type="term" value="F:GTP binding"/>
    <property type="evidence" value="ECO:0007669"/>
    <property type="project" value="UniProtKB-KW"/>
</dbReference>
<dbReference type="InParanoid" id="G0R195"/>
<evidence type="ECO:0000313" key="5">
    <source>
        <dbReference type="EMBL" id="EGR28728.1"/>
    </source>
</evidence>
<dbReference type="eggNOG" id="KOG2037">
    <property type="taxonomic scope" value="Eukaryota"/>
</dbReference>
<dbReference type="GO" id="GO:0003924">
    <property type="term" value="F:GTPase activity"/>
    <property type="evidence" value="ECO:0007669"/>
    <property type="project" value="InterPro"/>
</dbReference>
<dbReference type="SUPFAM" id="SSF52540">
    <property type="entry name" value="P-loop containing nucleoside triphosphate hydrolases"/>
    <property type="match status" value="1"/>
</dbReference>
<dbReference type="Gene3D" id="3.40.50.300">
    <property type="entry name" value="P-loop containing nucleotide triphosphate hydrolases"/>
    <property type="match status" value="1"/>
</dbReference>
<dbReference type="OMA" id="KHIIFAN"/>
<gene>
    <name evidence="5" type="ORF">IMG5_169250</name>
</gene>
<feature type="domain" description="GB1/RHD3-type G" evidence="4">
    <location>
        <begin position="40"/>
        <end position="289"/>
    </location>
</feature>
<evidence type="ECO:0000256" key="1">
    <source>
        <dbReference type="ARBA" id="ARBA00022741"/>
    </source>
</evidence>
<accession>G0R195</accession>
<evidence type="ECO:0000256" key="2">
    <source>
        <dbReference type="ARBA" id="ARBA00023134"/>
    </source>
</evidence>
<evidence type="ECO:0000259" key="4">
    <source>
        <dbReference type="PROSITE" id="PS51715"/>
    </source>
</evidence>
<organism evidence="5 6">
    <name type="scientific">Ichthyophthirius multifiliis</name>
    <name type="common">White spot disease agent</name>
    <name type="synonym">Ich</name>
    <dbReference type="NCBI Taxonomy" id="5932"/>
    <lineage>
        <taxon>Eukaryota</taxon>
        <taxon>Sar</taxon>
        <taxon>Alveolata</taxon>
        <taxon>Ciliophora</taxon>
        <taxon>Intramacronucleata</taxon>
        <taxon>Oligohymenophorea</taxon>
        <taxon>Hymenostomatida</taxon>
        <taxon>Ophryoglenina</taxon>
        <taxon>Ichthyophthirius</taxon>
    </lineage>
</organism>
<reference evidence="5 6" key="1">
    <citation type="submission" date="2011-07" db="EMBL/GenBank/DDBJ databases">
        <authorList>
            <person name="Coyne R."/>
            <person name="Brami D."/>
            <person name="Johnson J."/>
            <person name="Hostetler J."/>
            <person name="Hannick L."/>
            <person name="Clark T."/>
            <person name="Cassidy-Hanley D."/>
            <person name="Inman J."/>
        </authorList>
    </citation>
    <scope>NUCLEOTIDE SEQUENCE [LARGE SCALE GENOMIC DNA]</scope>
    <source>
        <strain evidence="5 6">G5</strain>
    </source>
</reference>
<dbReference type="Proteomes" id="UP000008983">
    <property type="component" value="Unassembled WGS sequence"/>
</dbReference>
<keyword evidence="2" id="KW-0342">GTP-binding</keyword>
<protein>
    <recommendedName>
        <fullName evidence="4">GB1/RHD3-type G domain-containing protein</fullName>
    </recommendedName>
</protein>
<dbReference type="GeneID" id="14904846"/>
<evidence type="ECO:0000256" key="3">
    <source>
        <dbReference type="PROSITE-ProRule" id="PRU01052"/>
    </source>
</evidence>
<dbReference type="AlphaFoldDB" id="G0R195"/>
<dbReference type="InterPro" id="IPR027417">
    <property type="entry name" value="P-loop_NTPase"/>
</dbReference>
<dbReference type="OrthoDB" id="2135133at2759"/>
<keyword evidence="1" id="KW-0547">Nucleotide-binding</keyword>
<sequence>MLQSYKEQQAKSLQLINFNKNDNTLFLNQEALEILEQYDENNIAFVSIVGLYRTGKSTLINKLLNIDKGIGFKVESSTKACTQGIWMWPDPQYNEQENLYIFFIDTEGSSNVESTNTFNNDAKIFTLTMLISSFFMFNSKGCINESAISQLGLTCSLSKNIVVDEYGSFIQDDDLWKYSPCFMWVLRDFVLEITDQKGRNISENQYLENSLNDNNVTDKQQKNIRKCILQYFKDRHCITFVQPVNEIDKLQKLDNIPQNQLKQQFITQINNLRKIIFQKTKAKIFKNKPLNARMMCSLLISFVDNINCKQGVPNLQAAWENIIINECDKAKQVGLLQYESDLREYFQSKEKAIEFVVYKKNLEKYEIMLQIDMIIQHHLQKEVKFIIKQDRSQLRQCKKEKKNSFNQMKNQLKRNFHFIKLKKLRKNINKNNNNLK</sequence>
<dbReference type="PANTHER" id="PTHR10751">
    <property type="entry name" value="GUANYLATE BINDING PROTEIN"/>
    <property type="match status" value="1"/>
</dbReference>
<dbReference type="RefSeq" id="XP_004029964.1">
    <property type="nucleotide sequence ID" value="XM_004029916.1"/>
</dbReference>
<proteinExistence type="inferred from homology"/>
<dbReference type="Pfam" id="PF02263">
    <property type="entry name" value="GBP"/>
    <property type="match status" value="1"/>
</dbReference>
<dbReference type="EMBL" id="GL984212">
    <property type="protein sequence ID" value="EGR28728.1"/>
    <property type="molecule type" value="Genomic_DNA"/>
</dbReference>